<evidence type="ECO:0000313" key="1">
    <source>
        <dbReference type="EMBL" id="KAK7248867.1"/>
    </source>
</evidence>
<dbReference type="InterPro" id="IPR013341">
    <property type="entry name" value="Mandelate_racemase_N_dom"/>
</dbReference>
<dbReference type="GO" id="GO:0016836">
    <property type="term" value="F:hydro-lyase activity"/>
    <property type="evidence" value="ECO:0007669"/>
    <property type="project" value="TreeGrafter"/>
</dbReference>
<dbReference type="Gene3D" id="3.30.390.10">
    <property type="entry name" value="Enolase-like, N-terminal domain"/>
    <property type="match status" value="1"/>
</dbReference>
<dbReference type="SFLD" id="SFLDS00001">
    <property type="entry name" value="Enolase"/>
    <property type="match status" value="1"/>
</dbReference>
<dbReference type="SFLD" id="SFLDG00179">
    <property type="entry name" value="mandelate_racemase"/>
    <property type="match status" value="1"/>
</dbReference>
<dbReference type="GO" id="GO:0016052">
    <property type="term" value="P:carbohydrate catabolic process"/>
    <property type="evidence" value="ECO:0007669"/>
    <property type="project" value="TreeGrafter"/>
</dbReference>
<organism evidence="1 2">
    <name type="scientific">Aureococcus anophagefferens</name>
    <name type="common">Harmful bloom alga</name>
    <dbReference type="NCBI Taxonomy" id="44056"/>
    <lineage>
        <taxon>Eukaryota</taxon>
        <taxon>Sar</taxon>
        <taxon>Stramenopiles</taxon>
        <taxon>Ochrophyta</taxon>
        <taxon>Pelagophyceae</taxon>
        <taxon>Pelagomonadales</taxon>
        <taxon>Pelagomonadaceae</taxon>
        <taxon>Aureococcus</taxon>
    </lineage>
</organism>
<name>A0ABR1G765_AURAN</name>
<dbReference type="InterPro" id="IPR013342">
    <property type="entry name" value="Mandelate_racemase_C"/>
</dbReference>
<accession>A0ABR1G765</accession>
<dbReference type="InterPro" id="IPR029017">
    <property type="entry name" value="Enolase-like_N"/>
</dbReference>
<keyword evidence="2" id="KW-1185">Reference proteome</keyword>
<dbReference type="InterPro" id="IPR029065">
    <property type="entry name" value="Enolase_C-like"/>
</dbReference>
<reference evidence="1 2" key="1">
    <citation type="submission" date="2024-03" db="EMBL/GenBank/DDBJ databases">
        <title>Aureococcus anophagefferens CCMP1851 and Kratosvirus quantuckense: Draft genome of a second virus-susceptible host strain in the model system.</title>
        <authorList>
            <person name="Chase E."/>
            <person name="Truchon A.R."/>
            <person name="Schepens W."/>
            <person name="Wilhelm S.W."/>
        </authorList>
    </citation>
    <scope>NUCLEOTIDE SEQUENCE [LARGE SCALE GENOMIC DNA]</scope>
    <source>
        <strain evidence="1 2">CCMP1851</strain>
    </source>
</reference>
<dbReference type="PANTHER" id="PTHR13794">
    <property type="entry name" value="ENOLASE SUPERFAMILY, MANDELATE RACEMASE"/>
    <property type="match status" value="1"/>
</dbReference>
<dbReference type="InterPro" id="IPR018110">
    <property type="entry name" value="Mandel_Rmase/mucon_lact_enz_CS"/>
</dbReference>
<protein>
    <submittedName>
        <fullName evidence="1">L-fuconate dehydratase</fullName>
    </submittedName>
</protein>
<dbReference type="GO" id="GO:0000287">
    <property type="term" value="F:magnesium ion binding"/>
    <property type="evidence" value="ECO:0007669"/>
    <property type="project" value="TreeGrafter"/>
</dbReference>
<dbReference type="SUPFAM" id="SSF54826">
    <property type="entry name" value="Enolase N-terminal domain-like"/>
    <property type="match status" value="1"/>
</dbReference>
<dbReference type="KEGG" id="aaf:AURANDRAFT_52527"/>
<dbReference type="Pfam" id="PF13378">
    <property type="entry name" value="MR_MLE_C"/>
    <property type="match status" value="1"/>
</dbReference>
<comment type="caution">
    <text evidence="1">The sequence shown here is derived from an EMBL/GenBank/DDBJ whole genome shotgun (WGS) entry which is preliminary data.</text>
</comment>
<sequence>MKIVALDVVDWRYPTSLNSDGSDAVHKDPDYSCVYVTLRTDGALDGYGLTFTLGRGNEVVATCCESLAPLVVGLDLEQDVLGDLVAFQRKLTQDGQLRWIGPEKGALAMACGAVLNAAWDLAARRAGLPLWEFVASLEPEALVDMIDLKHLSDVVTKDAALAFLKQRRPGWQKRVAEMKRDGYPAYTTSAGWLGYPEAKVRALCREYVAAGHRYFKMKVGSPDPADDVMRARAIREEIGDDRVLMMDANQKWDVPEAIANMRQLAAFRPLWIEEPTHCDDVVGHREIARALRPLGVGVATGEVAQNKVIFKQLLQEDAIEFCQIDSCRIAGPSEIFAVLLMAAMKNVKVCPHAGGVGLCEYVRHLSMIDYVCFSGDLEGRVCESTTHLHEFFEDPVAFAPGPDGAVRYVAPKAPGFAKFEAKSAGAWAFPHGDSWRDAAAVGEKLHARARAAARAEGDKAAAVSEDTLAEIDPRAVYVLQAKCVSVLSRAAAASKKRKAPP</sequence>
<dbReference type="SMART" id="SM00922">
    <property type="entry name" value="MR_MLE"/>
    <property type="match status" value="1"/>
</dbReference>
<dbReference type="Proteomes" id="UP001363151">
    <property type="component" value="Unassembled WGS sequence"/>
</dbReference>
<dbReference type="EMBL" id="JBBJCI010000085">
    <property type="protein sequence ID" value="KAK7248867.1"/>
    <property type="molecule type" value="Genomic_DNA"/>
</dbReference>
<dbReference type="InterPro" id="IPR046945">
    <property type="entry name" value="RHMD-like"/>
</dbReference>
<dbReference type="InterPro" id="IPR036849">
    <property type="entry name" value="Enolase-like_C_sf"/>
</dbReference>
<dbReference type="Gene3D" id="3.20.20.120">
    <property type="entry name" value="Enolase-like C-terminal domain"/>
    <property type="match status" value="1"/>
</dbReference>
<gene>
    <name evidence="1" type="primary">ENOSF1</name>
    <name evidence="1" type="ORF">SO694_00042228</name>
</gene>
<dbReference type="PANTHER" id="PTHR13794:SF58">
    <property type="entry name" value="MITOCHONDRIAL ENOLASE SUPERFAMILY MEMBER 1"/>
    <property type="match status" value="1"/>
</dbReference>
<evidence type="ECO:0000313" key="2">
    <source>
        <dbReference type="Proteomes" id="UP001363151"/>
    </source>
</evidence>
<dbReference type="GO" id="GO:0009063">
    <property type="term" value="P:amino acid catabolic process"/>
    <property type="evidence" value="ECO:0007669"/>
    <property type="project" value="InterPro"/>
</dbReference>
<proteinExistence type="predicted"/>
<dbReference type="SUPFAM" id="SSF51604">
    <property type="entry name" value="Enolase C-terminal domain-like"/>
    <property type="match status" value="1"/>
</dbReference>
<dbReference type="Pfam" id="PF02746">
    <property type="entry name" value="MR_MLE_N"/>
    <property type="match status" value="1"/>
</dbReference>
<dbReference type="PROSITE" id="PS00909">
    <property type="entry name" value="MR_MLE_2"/>
    <property type="match status" value="1"/>
</dbReference>